<keyword evidence="2 9" id="KW-0808">Transferase</keyword>
<dbReference type="RefSeq" id="WP_125030513.1">
    <property type="nucleotide sequence ID" value="NZ_JAPXVP010000007.1"/>
</dbReference>
<feature type="domain" description="tRNA-specific 2-thiouridylase MnmA-like central" evidence="11">
    <location>
        <begin position="212"/>
        <end position="276"/>
    </location>
</feature>
<dbReference type="NCBIfam" id="TIGR00420">
    <property type="entry name" value="trmU"/>
    <property type="match status" value="1"/>
</dbReference>
<dbReference type="Pfam" id="PF20258">
    <property type="entry name" value="tRNA_Me_trans_C"/>
    <property type="match status" value="1"/>
</dbReference>
<dbReference type="GO" id="GO:0005737">
    <property type="term" value="C:cytoplasm"/>
    <property type="evidence" value="ECO:0007669"/>
    <property type="project" value="UniProtKB-SubCell"/>
</dbReference>
<evidence type="ECO:0000313" key="12">
    <source>
        <dbReference type="EMBL" id="RRG21830.1"/>
    </source>
</evidence>
<feature type="active site" description="Nucleophile" evidence="9">
    <location>
        <position position="106"/>
    </location>
</feature>
<dbReference type="NCBIfam" id="NF001138">
    <property type="entry name" value="PRK00143.1"/>
    <property type="match status" value="1"/>
</dbReference>
<name>A0A425Y1K3_9BACT</name>
<dbReference type="InterPro" id="IPR023382">
    <property type="entry name" value="MnmA-like_central_sf"/>
</dbReference>
<dbReference type="PANTHER" id="PTHR11933">
    <property type="entry name" value="TRNA 5-METHYLAMINOMETHYL-2-THIOURIDYLATE -METHYLTRANSFERASE"/>
    <property type="match status" value="1"/>
</dbReference>
<dbReference type="GO" id="GO:0103016">
    <property type="term" value="F:tRNA-uridine 2-sulfurtransferase activity"/>
    <property type="evidence" value="ECO:0007669"/>
    <property type="project" value="UniProtKB-EC"/>
</dbReference>
<keyword evidence="4 9" id="KW-0547">Nucleotide-binding</keyword>
<feature type="active site" description="Cysteine persulfide intermediate" evidence="9">
    <location>
        <position position="203"/>
    </location>
</feature>
<feature type="disulfide bond" description="Alternate" evidence="9">
    <location>
        <begin position="106"/>
        <end position="203"/>
    </location>
</feature>
<evidence type="ECO:0000256" key="6">
    <source>
        <dbReference type="ARBA" id="ARBA00022884"/>
    </source>
</evidence>
<dbReference type="HAMAP" id="MF_00144">
    <property type="entry name" value="tRNA_thiouridyl_MnmA"/>
    <property type="match status" value="1"/>
</dbReference>
<dbReference type="Gene3D" id="2.40.30.10">
    <property type="entry name" value="Translation factors"/>
    <property type="match status" value="1"/>
</dbReference>
<keyword evidence="6 9" id="KW-0694">RNA-binding</keyword>
<keyword evidence="13" id="KW-1185">Reference proteome</keyword>
<dbReference type="Pfam" id="PF20259">
    <property type="entry name" value="tRNA_Me_trans_M"/>
    <property type="match status" value="1"/>
</dbReference>
<organism evidence="12 13">
    <name type="scientific">Ancylomarina euxinus</name>
    <dbReference type="NCBI Taxonomy" id="2283627"/>
    <lineage>
        <taxon>Bacteria</taxon>
        <taxon>Pseudomonadati</taxon>
        <taxon>Bacteroidota</taxon>
        <taxon>Bacteroidia</taxon>
        <taxon>Marinilabiliales</taxon>
        <taxon>Marinifilaceae</taxon>
        <taxon>Ancylomarina</taxon>
    </lineage>
</organism>
<keyword evidence="1 9" id="KW-0820">tRNA-binding</keyword>
<feature type="site" description="Interaction with tRNA" evidence="9">
    <location>
        <position position="131"/>
    </location>
</feature>
<keyword evidence="3 9" id="KW-0819">tRNA processing</keyword>
<dbReference type="CDD" id="cd01998">
    <property type="entry name" value="MnmA_TRMU-like"/>
    <property type="match status" value="1"/>
</dbReference>
<proteinExistence type="inferred from homology"/>
<comment type="catalytic activity">
    <reaction evidence="8 9">
        <text>S-sulfanyl-L-cysteinyl-[protein] + uridine(34) in tRNA + AH2 + ATP = 2-thiouridine(34) in tRNA + L-cysteinyl-[protein] + A + AMP + diphosphate + H(+)</text>
        <dbReference type="Rhea" id="RHEA:47032"/>
        <dbReference type="Rhea" id="RHEA-COMP:10131"/>
        <dbReference type="Rhea" id="RHEA-COMP:11726"/>
        <dbReference type="Rhea" id="RHEA-COMP:11727"/>
        <dbReference type="Rhea" id="RHEA-COMP:11728"/>
        <dbReference type="ChEBI" id="CHEBI:13193"/>
        <dbReference type="ChEBI" id="CHEBI:15378"/>
        <dbReference type="ChEBI" id="CHEBI:17499"/>
        <dbReference type="ChEBI" id="CHEBI:29950"/>
        <dbReference type="ChEBI" id="CHEBI:30616"/>
        <dbReference type="ChEBI" id="CHEBI:33019"/>
        <dbReference type="ChEBI" id="CHEBI:61963"/>
        <dbReference type="ChEBI" id="CHEBI:65315"/>
        <dbReference type="ChEBI" id="CHEBI:87170"/>
        <dbReference type="ChEBI" id="CHEBI:456215"/>
        <dbReference type="EC" id="2.8.1.13"/>
    </reaction>
</comment>
<evidence type="ECO:0000256" key="4">
    <source>
        <dbReference type="ARBA" id="ARBA00022741"/>
    </source>
</evidence>
<dbReference type="PANTHER" id="PTHR11933:SF5">
    <property type="entry name" value="MITOCHONDRIAL TRNA-SPECIFIC 2-THIOURIDYLASE 1"/>
    <property type="match status" value="1"/>
</dbReference>
<dbReference type="SUPFAM" id="SSF52402">
    <property type="entry name" value="Adenine nucleotide alpha hydrolases-like"/>
    <property type="match status" value="1"/>
</dbReference>
<reference evidence="12 13" key="1">
    <citation type="submission" date="2018-07" db="EMBL/GenBank/DDBJ databases">
        <title>Draft genome sequence of Ancylomarina sp. M1P.</title>
        <authorList>
            <person name="Yadav S."/>
            <person name="Villanueva L."/>
            <person name="Damste J.S.S."/>
        </authorList>
    </citation>
    <scope>NUCLEOTIDE SEQUENCE [LARGE SCALE GENOMIC DNA]</scope>
    <source>
        <strain evidence="12 13">M1P</strain>
    </source>
</reference>
<dbReference type="GO" id="GO:0002143">
    <property type="term" value="P:tRNA wobble position uridine thiolation"/>
    <property type="evidence" value="ECO:0007669"/>
    <property type="project" value="TreeGrafter"/>
</dbReference>
<evidence type="ECO:0000259" key="10">
    <source>
        <dbReference type="Pfam" id="PF20258"/>
    </source>
</evidence>
<evidence type="ECO:0000256" key="1">
    <source>
        <dbReference type="ARBA" id="ARBA00022555"/>
    </source>
</evidence>
<gene>
    <name evidence="9" type="primary">mnmA</name>
    <name evidence="12" type="ORF">DWB61_08735</name>
</gene>
<comment type="similarity">
    <text evidence="9">Belongs to the MnmA/TRMU family.</text>
</comment>
<dbReference type="AlphaFoldDB" id="A0A425Y1K3"/>
<dbReference type="InterPro" id="IPR046885">
    <property type="entry name" value="MnmA-like_C"/>
</dbReference>
<evidence type="ECO:0000313" key="13">
    <source>
        <dbReference type="Proteomes" id="UP000285794"/>
    </source>
</evidence>
<keyword evidence="5 9" id="KW-0067">ATP-binding</keyword>
<feature type="site" description="Interaction with tRNA" evidence="9">
    <location>
        <position position="346"/>
    </location>
</feature>
<dbReference type="OrthoDB" id="9800696at2"/>
<comment type="caution">
    <text evidence="9">Lacks conserved residue(s) required for the propagation of feature annotation.</text>
</comment>
<evidence type="ECO:0000256" key="8">
    <source>
        <dbReference type="ARBA" id="ARBA00051542"/>
    </source>
</evidence>
<dbReference type="Gene3D" id="2.30.30.280">
    <property type="entry name" value="Adenine nucleotide alpha hydrolases-like domains"/>
    <property type="match status" value="1"/>
</dbReference>
<evidence type="ECO:0000256" key="7">
    <source>
        <dbReference type="ARBA" id="ARBA00023157"/>
    </source>
</evidence>
<evidence type="ECO:0000259" key="11">
    <source>
        <dbReference type="Pfam" id="PF20259"/>
    </source>
</evidence>
<keyword evidence="7 9" id="KW-1015">Disulfide bond</keyword>
<comment type="subcellular location">
    <subcellularLocation>
        <location evidence="9">Cytoplasm</location>
    </subcellularLocation>
</comment>
<accession>A0A425Y1K3</accession>
<dbReference type="EC" id="2.8.1.13" evidence="9"/>
<feature type="binding site" evidence="9">
    <location>
        <position position="40"/>
    </location>
    <ligand>
        <name>ATP</name>
        <dbReference type="ChEBI" id="CHEBI:30616"/>
    </ligand>
</feature>
<evidence type="ECO:0000256" key="2">
    <source>
        <dbReference type="ARBA" id="ARBA00022679"/>
    </source>
</evidence>
<dbReference type="Proteomes" id="UP000285794">
    <property type="component" value="Unassembled WGS sequence"/>
</dbReference>
<feature type="binding site" evidence="9">
    <location>
        <position position="130"/>
    </location>
    <ligand>
        <name>ATP</name>
        <dbReference type="ChEBI" id="CHEBI:30616"/>
    </ligand>
</feature>
<feature type="domain" description="tRNA-specific 2-thiouridylase MnmA-like C-terminal" evidence="10">
    <location>
        <begin position="319"/>
        <end position="360"/>
    </location>
</feature>
<dbReference type="Pfam" id="PF03054">
    <property type="entry name" value="tRNA_Me_trans"/>
    <property type="match status" value="1"/>
</dbReference>
<protein>
    <recommendedName>
        <fullName evidence="9">tRNA-specific 2-thiouridylase MnmA</fullName>
        <ecNumber evidence="9">2.8.1.13</ecNumber>
    </recommendedName>
</protein>
<dbReference type="InterPro" id="IPR046884">
    <property type="entry name" value="MnmA-like_central"/>
</dbReference>
<dbReference type="EMBL" id="QQWG01000007">
    <property type="protein sequence ID" value="RRG21830.1"/>
    <property type="molecule type" value="Genomic_DNA"/>
</dbReference>
<feature type="binding site" evidence="9">
    <location>
        <begin position="14"/>
        <end position="21"/>
    </location>
    <ligand>
        <name>ATP</name>
        <dbReference type="ChEBI" id="CHEBI:30616"/>
    </ligand>
</feature>
<dbReference type="InterPro" id="IPR004506">
    <property type="entry name" value="MnmA-like"/>
</dbReference>
<comment type="function">
    <text evidence="9">Catalyzes the 2-thiolation of uridine at the wobble position (U34) of tRNA, leading to the formation of s(2)U34.</text>
</comment>
<dbReference type="GO" id="GO:0005524">
    <property type="term" value="F:ATP binding"/>
    <property type="evidence" value="ECO:0007669"/>
    <property type="project" value="UniProtKB-KW"/>
</dbReference>
<comment type="caution">
    <text evidence="12">The sequence shown here is derived from an EMBL/GenBank/DDBJ whole genome shotgun (WGS) entry which is preliminary data.</text>
</comment>
<keyword evidence="9" id="KW-0963">Cytoplasm</keyword>
<dbReference type="GO" id="GO:0000049">
    <property type="term" value="F:tRNA binding"/>
    <property type="evidence" value="ECO:0007669"/>
    <property type="project" value="UniProtKB-KW"/>
</dbReference>
<evidence type="ECO:0000256" key="5">
    <source>
        <dbReference type="ARBA" id="ARBA00022840"/>
    </source>
</evidence>
<feature type="region of interest" description="Interaction with tRNA" evidence="9">
    <location>
        <begin position="152"/>
        <end position="154"/>
    </location>
</feature>
<dbReference type="InterPro" id="IPR014729">
    <property type="entry name" value="Rossmann-like_a/b/a_fold"/>
</dbReference>
<evidence type="ECO:0000256" key="9">
    <source>
        <dbReference type="HAMAP-Rule" id="MF_00144"/>
    </source>
</evidence>
<dbReference type="Gene3D" id="3.40.50.620">
    <property type="entry name" value="HUPs"/>
    <property type="match status" value="1"/>
</dbReference>
<sequence length="363" mass="40545">MTITCRDKNKVVLGMSGGTDSSVTAMLLQQKGFEVIGVSLWFWNSPNEGSDNHELPHFIVDAQQLAKKLSIEHHVIDARAEFKDVVIGQFLQEYLNGRTPSPCIHCNPNLKWRLLLYKADQLGANYIATGHYIQILEEEGTFYIHKGDDPAKDQSYFLWNLNQEILSRTLTPLGAFTKPEVREMATGFGHKKVASKKESMGICFLDGMDYRDFLKQEIPDVDAKVGKGKIVNVDGKELGWHEGYPFYTIGQKRGLELKEKTGLMVSRIDADSNTLVLEKREQLNKTEFGVSGYYLNNEDDINSSEITTVVRGLGLNPEGYSKLTIVDENSLNVGLEYPAWAIAPGQPVAFYIGNKLIGGGFAE</sequence>
<evidence type="ECO:0000256" key="3">
    <source>
        <dbReference type="ARBA" id="ARBA00022694"/>
    </source>
</evidence>